<organism evidence="9 10">
    <name type="scientific">Clonostachys byssicola</name>
    <dbReference type="NCBI Taxonomy" id="160290"/>
    <lineage>
        <taxon>Eukaryota</taxon>
        <taxon>Fungi</taxon>
        <taxon>Dikarya</taxon>
        <taxon>Ascomycota</taxon>
        <taxon>Pezizomycotina</taxon>
        <taxon>Sordariomycetes</taxon>
        <taxon>Hypocreomycetidae</taxon>
        <taxon>Hypocreales</taxon>
        <taxon>Bionectriaceae</taxon>
        <taxon>Clonostachys</taxon>
    </lineage>
</organism>
<dbReference type="InterPro" id="IPR036433">
    <property type="entry name" value="EF1B_G_C_sf"/>
</dbReference>
<dbReference type="Pfam" id="PF00043">
    <property type="entry name" value="GST_C"/>
    <property type="match status" value="1"/>
</dbReference>
<dbReference type="PROSITE" id="PS50405">
    <property type="entry name" value="GST_CTER"/>
    <property type="match status" value="1"/>
</dbReference>
<dbReference type="FunFam" id="1.20.1050.10:FF:000006">
    <property type="entry name" value="Elongation factor 1 gamma"/>
    <property type="match status" value="1"/>
</dbReference>
<dbReference type="InterPro" id="IPR040079">
    <property type="entry name" value="Glutathione_S-Trfase"/>
</dbReference>
<evidence type="ECO:0008006" key="11">
    <source>
        <dbReference type="Google" id="ProtNLM"/>
    </source>
</evidence>
<evidence type="ECO:0000256" key="1">
    <source>
        <dbReference type="ARBA" id="ARBA00007409"/>
    </source>
</evidence>
<evidence type="ECO:0000256" key="4">
    <source>
        <dbReference type="PROSITE-ProRule" id="PRU00519"/>
    </source>
</evidence>
<evidence type="ECO:0000256" key="5">
    <source>
        <dbReference type="SAM" id="MobiDB-lite"/>
    </source>
</evidence>
<dbReference type="PROSITE" id="PS50404">
    <property type="entry name" value="GST_NTER"/>
    <property type="match status" value="1"/>
</dbReference>
<keyword evidence="2 4" id="KW-0251">Elongation factor</keyword>
<dbReference type="InterPro" id="IPR001662">
    <property type="entry name" value="EF1B_G_C"/>
</dbReference>
<feature type="domain" description="GST C-terminal" evidence="8">
    <location>
        <begin position="98"/>
        <end position="224"/>
    </location>
</feature>
<dbReference type="PROSITE" id="PS50040">
    <property type="entry name" value="EF1G_C"/>
    <property type="match status" value="1"/>
</dbReference>
<dbReference type="Pfam" id="PF02798">
    <property type="entry name" value="GST_N"/>
    <property type="match status" value="1"/>
</dbReference>
<dbReference type="EMBL" id="CABFNO020001553">
    <property type="protein sequence ID" value="CAG9999874.1"/>
    <property type="molecule type" value="Genomic_DNA"/>
</dbReference>
<dbReference type="InterPro" id="IPR036282">
    <property type="entry name" value="Glutathione-S-Trfase_C_sf"/>
</dbReference>
<dbReference type="CDD" id="cd03044">
    <property type="entry name" value="GST_N_EF1Bgamma"/>
    <property type="match status" value="1"/>
</dbReference>
<dbReference type="Gene3D" id="1.20.1050.10">
    <property type="match status" value="1"/>
</dbReference>
<sequence length="420" mass="47207">MAFGTLFTTAFQLGFANVRVLQDNARSTAIKAVAKANNIDLNIVNVDFANISEEHRKASPLGKIPAFLGEDGFALSEAIAVAVYLTSQNEKTTLLGKTKQDYASILRWLSYFNTEVLGPVGSWFRPLVGRDPYNKKAVDDASKQTLKAFKVVEDYLLRHTYLVGDRITLADLFAAGITSRGFQYVFGSEWRQEFPNVTRWFDTIVNQPIYSAVAPKLEYLDKGLANVAPKKTEAPKPAKAAKPAPAPAAEEEPAAAAPKPKHPCDLLPKSAYALDDFKRYFSNNEEKESFRYFWATVPFEDYSIWRVDYKYNDELTLTFMSNNLIGGFNARLEASRKHIFGSASVYGENNDSVIQGAFVIRGQEYLPVFDVAPDYESYSFTKLDPTKPEDREFVEAQWAWDRPVVVNGKEYKHADGKVFK</sequence>
<evidence type="ECO:0000313" key="9">
    <source>
        <dbReference type="EMBL" id="CAG9999874.1"/>
    </source>
</evidence>
<dbReference type="Proteomes" id="UP000754883">
    <property type="component" value="Unassembled WGS sequence"/>
</dbReference>
<reference evidence="10" key="1">
    <citation type="submission" date="2019-06" db="EMBL/GenBank/DDBJ databases">
        <authorList>
            <person name="Broberg M."/>
        </authorList>
    </citation>
    <scope>NUCLEOTIDE SEQUENCE [LARGE SCALE GENOMIC DNA]</scope>
</reference>
<dbReference type="InterPro" id="IPR036249">
    <property type="entry name" value="Thioredoxin-like_sf"/>
</dbReference>
<dbReference type="GO" id="GO:0005737">
    <property type="term" value="C:cytoplasm"/>
    <property type="evidence" value="ECO:0007669"/>
    <property type="project" value="TreeGrafter"/>
</dbReference>
<dbReference type="SFLD" id="SFLDS00019">
    <property type="entry name" value="Glutathione_Transferase_(cytos"/>
    <property type="match status" value="1"/>
</dbReference>
<dbReference type="SFLD" id="SFLDG00358">
    <property type="entry name" value="Main_(cytGST)"/>
    <property type="match status" value="1"/>
</dbReference>
<comment type="caution">
    <text evidence="9">The sequence shown here is derived from an EMBL/GenBank/DDBJ whole genome shotgun (WGS) entry which is preliminary data.</text>
</comment>
<keyword evidence="3 4" id="KW-0648">Protein biosynthesis</keyword>
<dbReference type="InterPro" id="IPR004046">
    <property type="entry name" value="GST_C"/>
</dbReference>
<evidence type="ECO:0000259" key="6">
    <source>
        <dbReference type="PROSITE" id="PS50040"/>
    </source>
</evidence>
<feature type="region of interest" description="Disordered" evidence="5">
    <location>
        <begin position="231"/>
        <end position="263"/>
    </location>
</feature>
<dbReference type="PANTHER" id="PTHR43986:SF1">
    <property type="entry name" value="ELONGATION FACTOR 1-GAMMA"/>
    <property type="match status" value="1"/>
</dbReference>
<dbReference type="Pfam" id="PF00647">
    <property type="entry name" value="EF1G"/>
    <property type="match status" value="1"/>
</dbReference>
<dbReference type="OrthoDB" id="249703at2759"/>
<accession>A0A9N9URY8</accession>
<name>A0A9N9URY8_9HYPO</name>
<dbReference type="SUPFAM" id="SSF89942">
    <property type="entry name" value="eEF1-gamma domain"/>
    <property type="match status" value="1"/>
</dbReference>
<feature type="domain" description="EF-1-gamma C-terminal" evidence="6">
    <location>
        <begin position="260"/>
        <end position="420"/>
    </location>
</feature>
<feature type="domain" description="GST N-terminal" evidence="7">
    <location>
        <begin position="14"/>
        <end position="93"/>
    </location>
</feature>
<comment type="similarity">
    <text evidence="1">Belongs to the GST superfamily.</text>
</comment>
<dbReference type="InterPro" id="IPR010987">
    <property type="entry name" value="Glutathione-S-Trfase_C-like"/>
</dbReference>
<reference evidence="9 10" key="2">
    <citation type="submission" date="2021-10" db="EMBL/GenBank/DDBJ databases">
        <authorList>
            <person name="Piombo E."/>
        </authorList>
    </citation>
    <scope>NUCLEOTIDE SEQUENCE [LARGE SCALE GENOMIC DNA]</scope>
</reference>
<dbReference type="Gene3D" id="3.30.70.1010">
    <property type="entry name" value="Translation elongation factor EF1B, gamma chain, conserved domain"/>
    <property type="match status" value="1"/>
</dbReference>
<dbReference type="FunFam" id="3.40.30.10:FF:000142">
    <property type="entry name" value="Elongation factor 1 gamma"/>
    <property type="match status" value="1"/>
</dbReference>
<dbReference type="AlphaFoldDB" id="A0A9N9URY8"/>
<gene>
    <name evidence="9" type="ORF">CBYS24578_00002774</name>
</gene>
<dbReference type="PANTHER" id="PTHR43986">
    <property type="entry name" value="ELONGATION FACTOR 1-GAMMA"/>
    <property type="match status" value="1"/>
</dbReference>
<dbReference type="GO" id="GO:0003746">
    <property type="term" value="F:translation elongation factor activity"/>
    <property type="evidence" value="ECO:0007669"/>
    <property type="project" value="UniProtKB-UniRule"/>
</dbReference>
<dbReference type="InterPro" id="IPR050802">
    <property type="entry name" value="EF-GSTs"/>
</dbReference>
<proteinExistence type="inferred from homology"/>
<dbReference type="GO" id="GO:0005634">
    <property type="term" value="C:nucleus"/>
    <property type="evidence" value="ECO:0007669"/>
    <property type="project" value="TreeGrafter"/>
</dbReference>
<protein>
    <recommendedName>
        <fullName evidence="11">Elongation factor 1-gamma</fullName>
    </recommendedName>
</protein>
<dbReference type="SUPFAM" id="SSF47616">
    <property type="entry name" value="GST C-terminal domain-like"/>
    <property type="match status" value="1"/>
</dbReference>
<dbReference type="SUPFAM" id="SSF52833">
    <property type="entry name" value="Thioredoxin-like"/>
    <property type="match status" value="1"/>
</dbReference>
<evidence type="ECO:0000256" key="2">
    <source>
        <dbReference type="ARBA" id="ARBA00022768"/>
    </source>
</evidence>
<keyword evidence="10" id="KW-1185">Reference proteome</keyword>
<evidence type="ECO:0000259" key="7">
    <source>
        <dbReference type="PROSITE" id="PS50404"/>
    </source>
</evidence>
<dbReference type="Gene3D" id="3.40.30.10">
    <property type="entry name" value="Glutaredoxin"/>
    <property type="match status" value="1"/>
</dbReference>
<dbReference type="CDD" id="cd03181">
    <property type="entry name" value="GST_C_EF1Bgamma_like"/>
    <property type="match status" value="1"/>
</dbReference>
<evidence type="ECO:0000313" key="10">
    <source>
        <dbReference type="Proteomes" id="UP000754883"/>
    </source>
</evidence>
<dbReference type="FunFam" id="3.30.70.1010:FF:000001">
    <property type="entry name" value="Elongation factor 1-gamma 1"/>
    <property type="match status" value="1"/>
</dbReference>
<evidence type="ECO:0000256" key="3">
    <source>
        <dbReference type="ARBA" id="ARBA00022917"/>
    </source>
</evidence>
<dbReference type="InterPro" id="IPR004045">
    <property type="entry name" value="Glutathione_S-Trfase_N"/>
</dbReference>
<evidence type="ECO:0000259" key="8">
    <source>
        <dbReference type="PROSITE" id="PS50405"/>
    </source>
</evidence>
<dbReference type="SMART" id="SM01183">
    <property type="entry name" value="EF1G"/>
    <property type="match status" value="1"/>
</dbReference>